<evidence type="ECO:0000313" key="3">
    <source>
        <dbReference type="EMBL" id="KPJ50756.1"/>
    </source>
</evidence>
<accession>A0A0S7WKR0</accession>
<feature type="domain" description="Putative zinc-finger" evidence="2">
    <location>
        <begin position="3"/>
        <end position="37"/>
    </location>
</feature>
<feature type="transmembrane region" description="Helical" evidence="1">
    <location>
        <begin position="137"/>
        <end position="161"/>
    </location>
</feature>
<gene>
    <name evidence="3" type="ORF">AMJ40_02010</name>
</gene>
<dbReference type="EMBL" id="LIZT01000013">
    <property type="protein sequence ID" value="KPJ50756.1"/>
    <property type="molecule type" value="Genomic_DNA"/>
</dbReference>
<dbReference type="Proteomes" id="UP000051124">
    <property type="component" value="Unassembled WGS sequence"/>
</dbReference>
<reference evidence="3 4" key="1">
    <citation type="journal article" date="2015" name="Microbiome">
        <title>Genomic resolution of linkages in carbon, nitrogen, and sulfur cycling among widespread estuary sediment bacteria.</title>
        <authorList>
            <person name="Baker B.J."/>
            <person name="Lazar C.S."/>
            <person name="Teske A.P."/>
            <person name="Dick G.J."/>
        </authorList>
    </citation>
    <scope>NUCLEOTIDE SEQUENCE [LARGE SCALE GENOMIC DNA]</scope>
    <source>
        <strain evidence="3">DG_26</strain>
    </source>
</reference>
<keyword evidence="1" id="KW-0812">Transmembrane</keyword>
<organism evidence="3 4">
    <name type="scientific">candidate division TA06 bacterium DG_26</name>
    <dbReference type="NCBI Taxonomy" id="1703771"/>
    <lineage>
        <taxon>Bacteria</taxon>
        <taxon>Bacteria division TA06</taxon>
    </lineage>
</organism>
<feature type="transmembrane region" description="Helical" evidence="1">
    <location>
        <begin position="77"/>
        <end position="100"/>
    </location>
</feature>
<dbReference type="AlphaFoldDB" id="A0A0S7WKR0"/>
<dbReference type="InterPro" id="IPR041916">
    <property type="entry name" value="Anti_sigma_zinc_sf"/>
</dbReference>
<protein>
    <recommendedName>
        <fullName evidence="2">Putative zinc-finger domain-containing protein</fullName>
    </recommendedName>
</protein>
<name>A0A0S7WKR0_UNCT6</name>
<sequence>MTCHQIRRRLQDYVLGEMSQRERLLVSQHLRLCEKCQREEQVTRLLVALLDENTVEHPSADFVQSVMAKLPERAPSLSLWPLFVSLTLAIAGVFGVGYVFRGELLRLAQKSQALAAHVLSRMNLEALATNLAPRMDLLYYLVSGVACLLLTLTIIWVATYCREPLSYTMRHR</sequence>
<keyword evidence="1" id="KW-0472">Membrane</keyword>
<evidence type="ECO:0000259" key="2">
    <source>
        <dbReference type="Pfam" id="PF13490"/>
    </source>
</evidence>
<keyword evidence="1" id="KW-1133">Transmembrane helix</keyword>
<dbReference type="Gene3D" id="1.10.10.1320">
    <property type="entry name" value="Anti-sigma factor, zinc-finger domain"/>
    <property type="match status" value="1"/>
</dbReference>
<proteinExistence type="predicted"/>
<comment type="caution">
    <text evidence="3">The sequence shown here is derived from an EMBL/GenBank/DDBJ whole genome shotgun (WGS) entry which is preliminary data.</text>
</comment>
<dbReference type="InterPro" id="IPR027383">
    <property type="entry name" value="Znf_put"/>
</dbReference>
<evidence type="ECO:0000256" key="1">
    <source>
        <dbReference type="SAM" id="Phobius"/>
    </source>
</evidence>
<dbReference type="Pfam" id="PF13490">
    <property type="entry name" value="zf-HC2"/>
    <property type="match status" value="1"/>
</dbReference>
<evidence type="ECO:0000313" key="4">
    <source>
        <dbReference type="Proteomes" id="UP000051124"/>
    </source>
</evidence>